<evidence type="ECO:0000256" key="5">
    <source>
        <dbReference type="SAM" id="MobiDB-lite"/>
    </source>
</evidence>
<reference evidence="7 8" key="1">
    <citation type="journal article" date="2016" name="Nat. Commun.">
        <title>Ectomycorrhizal ecology is imprinted in the genome of the dominant symbiotic fungus Cenococcum geophilum.</title>
        <authorList>
            <consortium name="DOE Joint Genome Institute"/>
            <person name="Peter M."/>
            <person name="Kohler A."/>
            <person name="Ohm R.A."/>
            <person name="Kuo A."/>
            <person name="Krutzmann J."/>
            <person name="Morin E."/>
            <person name="Arend M."/>
            <person name="Barry K.W."/>
            <person name="Binder M."/>
            <person name="Choi C."/>
            <person name="Clum A."/>
            <person name="Copeland A."/>
            <person name="Grisel N."/>
            <person name="Haridas S."/>
            <person name="Kipfer T."/>
            <person name="LaButti K."/>
            <person name="Lindquist E."/>
            <person name="Lipzen A."/>
            <person name="Maire R."/>
            <person name="Meier B."/>
            <person name="Mihaltcheva S."/>
            <person name="Molinier V."/>
            <person name="Murat C."/>
            <person name="Poggeler S."/>
            <person name="Quandt C.A."/>
            <person name="Sperisen C."/>
            <person name="Tritt A."/>
            <person name="Tisserant E."/>
            <person name="Crous P.W."/>
            <person name="Henrissat B."/>
            <person name="Nehls U."/>
            <person name="Egli S."/>
            <person name="Spatafora J.W."/>
            <person name="Grigoriev I.V."/>
            <person name="Martin F.M."/>
        </authorList>
    </citation>
    <scope>NUCLEOTIDE SEQUENCE [LARGE SCALE GENOMIC DNA]</scope>
    <source>
        <strain evidence="7 8">CBS 207.34</strain>
    </source>
</reference>
<proteinExistence type="inferred from homology"/>
<dbReference type="GO" id="GO:0005739">
    <property type="term" value="C:mitochondrion"/>
    <property type="evidence" value="ECO:0007669"/>
    <property type="project" value="TreeGrafter"/>
</dbReference>
<dbReference type="EMBL" id="KV749471">
    <property type="protein sequence ID" value="OCL09305.1"/>
    <property type="molecule type" value="Genomic_DNA"/>
</dbReference>
<keyword evidence="3" id="KW-0378">Hydrolase</keyword>
<evidence type="ECO:0000256" key="3">
    <source>
        <dbReference type="ARBA" id="ARBA00022801"/>
    </source>
</evidence>
<feature type="domain" description="HotDog ACOT-type" evidence="6">
    <location>
        <begin position="92"/>
        <end position="217"/>
    </location>
</feature>
<dbReference type="PANTHER" id="PTHR12655">
    <property type="entry name" value="ACYL-COA THIOESTERASE"/>
    <property type="match status" value="1"/>
</dbReference>
<dbReference type="Gene3D" id="3.10.129.10">
    <property type="entry name" value="Hotdog Thioesterase"/>
    <property type="match status" value="2"/>
</dbReference>
<keyword evidence="2" id="KW-0677">Repeat</keyword>
<feature type="region of interest" description="Disordered" evidence="5">
    <location>
        <begin position="447"/>
        <end position="473"/>
    </location>
</feature>
<evidence type="ECO:0000256" key="1">
    <source>
        <dbReference type="ARBA" id="ARBA00010458"/>
    </source>
</evidence>
<dbReference type="FunFam" id="3.10.129.10:FF:000038">
    <property type="entry name" value="Acyl-CoA thioester hydrolase"/>
    <property type="match status" value="1"/>
</dbReference>
<keyword evidence="4" id="KW-0809">Transit peptide</keyword>
<name>A0A8E2JTQ5_9PEZI</name>
<evidence type="ECO:0000313" key="8">
    <source>
        <dbReference type="Proteomes" id="UP000250140"/>
    </source>
</evidence>
<dbReference type="Proteomes" id="UP000250140">
    <property type="component" value="Unassembled WGS sequence"/>
</dbReference>
<dbReference type="PANTHER" id="PTHR12655:SF0">
    <property type="entry name" value="ACYL-COENZYME A THIOESTERASE 9, MITOCHONDRIAL"/>
    <property type="match status" value="1"/>
</dbReference>
<dbReference type="InterPro" id="IPR033120">
    <property type="entry name" value="HOTDOG_ACOT"/>
</dbReference>
<organism evidence="7 8">
    <name type="scientific">Glonium stellatum</name>
    <dbReference type="NCBI Taxonomy" id="574774"/>
    <lineage>
        <taxon>Eukaryota</taxon>
        <taxon>Fungi</taxon>
        <taxon>Dikarya</taxon>
        <taxon>Ascomycota</taxon>
        <taxon>Pezizomycotina</taxon>
        <taxon>Dothideomycetes</taxon>
        <taxon>Pleosporomycetidae</taxon>
        <taxon>Gloniales</taxon>
        <taxon>Gloniaceae</taxon>
        <taxon>Glonium</taxon>
    </lineage>
</organism>
<feature type="region of interest" description="Disordered" evidence="5">
    <location>
        <begin position="65"/>
        <end position="88"/>
    </location>
</feature>
<gene>
    <name evidence="7" type="ORF">AOQ84DRAFT_375946</name>
</gene>
<dbReference type="InterPro" id="IPR029069">
    <property type="entry name" value="HotDog_dom_sf"/>
</dbReference>
<sequence>MTPTLRAACRQLCTVPKPFQLQLAAASPCFTRSLHSSTPRLTDGVFRALTEARVQTPWIEAFRKKQAEGSDPTKASGKPQVPVDRDLTPKRMSDSYHSVILPLAQDPWLLDTYTNSSGHIRLGTIFMDLDALSGVIAYKHTGDVVTTVTAACDRITINHPLTEICDLELSGQVTYATGRSSMEISLQVAKAPKDGEKVKNEDVLINCTFTMVSLDPGTKRPVPINPVLAETPKEKKLFARGEENSKRRKQLTQNSLIKHPPNDLESDLIHAYWQKQLQYHDSNDPLRKPNNVHFMDTTRLQTAAIMQPQFRNRHQFMIFGGFLLKQTFELAFCCAASFAHTRPTFVSLDPSTFQNPVPVGSVLYLTATVVYTDPPLIEAPGETATDNSKYTRVQVRVDSKVRNVEHGETKPTGQFNYTFNVDKDIRVMPRTYQEFMMYIDARRRVEQVSASNDPREVSSGEKLAPGAQESVTE</sequence>
<protein>
    <submittedName>
        <fullName evidence="7">Thioesterase/thiol ester dehydrase-isomerase</fullName>
    </submittedName>
</protein>
<dbReference type="PROSITE" id="PS51770">
    <property type="entry name" value="HOTDOG_ACOT"/>
    <property type="match status" value="2"/>
</dbReference>
<evidence type="ECO:0000259" key="6">
    <source>
        <dbReference type="PROSITE" id="PS51770"/>
    </source>
</evidence>
<dbReference type="GO" id="GO:0016853">
    <property type="term" value="F:isomerase activity"/>
    <property type="evidence" value="ECO:0007669"/>
    <property type="project" value="UniProtKB-KW"/>
</dbReference>
<dbReference type="OrthoDB" id="331699at2759"/>
<dbReference type="CDD" id="cd03442">
    <property type="entry name" value="BFIT_BACH"/>
    <property type="match status" value="2"/>
</dbReference>
<evidence type="ECO:0000256" key="4">
    <source>
        <dbReference type="ARBA" id="ARBA00022946"/>
    </source>
</evidence>
<dbReference type="FunFam" id="3.10.129.10:FF:000032">
    <property type="entry name" value="Acyl-CoA thioester hydrolase"/>
    <property type="match status" value="1"/>
</dbReference>
<feature type="domain" description="HotDog ACOT-type" evidence="6">
    <location>
        <begin position="296"/>
        <end position="425"/>
    </location>
</feature>
<comment type="similarity">
    <text evidence="1">Belongs to the acyl coenzyme A hydrolase family.</text>
</comment>
<dbReference type="SUPFAM" id="SSF54637">
    <property type="entry name" value="Thioesterase/thiol ester dehydrase-isomerase"/>
    <property type="match status" value="2"/>
</dbReference>
<keyword evidence="8" id="KW-1185">Reference proteome</keyword>
<accession>A0A8E2JTQ5</accession>
<dbReference type="GO" id="GO:0047617">
    <property type="term" value="F:fatty acyl-CoA hydrolase activity"/>
    <property type="evidence" value="ECO:0007669"/>
    <property type="project" value="TreeGrafter"/>
</dbReference>
<feature type="region of interest" description="Disordered" evidence="5">
    <location>
        <begin position="240"/>
        <end position="260"/>
    </location>
</feature>
<dbReference type="AlphaFoldDB" id="A0A8E2JTQ5"/>
<evidence type="ECO:0000256" key="2">
    <source>
        <dbReference type="ARBA" id="ARBA00022737"/>
    </source>
</evidence>
<evidence type="ECO:0000313" key="7">
    <source>
        <dbReference type="EMBL" id="OCL09305.1"/>
    </source>
</evidence>
<keyword evidence="7" id="KW-0413">Isomerase</keyword>
<dbReference type="GO" id="GO:0006637">
    <property type="term" value="P:acyl-CoA metabolic process"/>
    <property type="evidence" value="ECO:0007669"/>
    <property type="project" value="TreeGrafter"/>
</dbReference>